<dbReference type="InterPro" id="IPR016032">
    <property type="entry name" value="Sig_transdc_resp-reg_C-effctor"/>
</dbReference>
<evidence type="ECO:0000259" key="8">
    <source>
        <dbReference type="PROSITE" id="PS50110"/>
    </source>
</evidence>
<evidence type="ECO:0000256" key="4">
    <source>
        <dbReference type="ARBA" id="ARBA00023125"/>
    </source>
</evidence>
<dbReference type="GO" id="GO:0032993">
    <property type="term" value="C:protein-DNA complex"/>
    <property type="evidence" value="ECO:0007669"/>
    <property type="project" value="TreeGrafter"/>
</dbReference>
<dbReference type="SMART" id="SM00862">
    <property type="entry name" value="Trans_reg_C"/>
    <property type="match status" value="1"/>
</dbReference>
<organism evidence="10 11">
    <name type="scientific">SAR86 cluster bacterium</name>
    <dbReference type="NCBI Taxonomy" id="2030880"/>
    <lineage>
        <taxon>Bacteria</taxon>
        <taxon>Pseudomonadati</taxon>
        <taxon>Pseudomonadota</taxon>
        <taxon>Gammaproteobacteria</taxon>
        <taxon>SAR86 cluster</taxon>
    </lineage>
</organism>
<dbReference type="PANTHER" id="PTHR48111:SF40">
    <property type="entry name" value="PHOSPHATE REGULON TRANSCRIPTIONAL REGULATORY PROTEIN PHOB"/>
    <property type="match status" value="1"/>
</dbReference>
<protein>
    <recommendedName>
        <fullName evidence="1">Phosphate regulon transcriptional regulatory protein PhoB</fullName>
    </recommendedName>
</protein>
<reference evidence="11" key="1">
    <citation type="submission" date="2017-08" db="EMBL/GenBank/DDBJ databases">
        <title>A dynamic microbial community with high functional redundancy inhabits the cold, oxic subseafloor aquifer.</title>
        <authorList>
            <person name="Tully B.J."/>
            <person name="Wheat C.G."/>
            <person name="Glazer B.T."/>
            <person name="Huber J.A."/>
        </authorList>
    </citation>
    <scope>NUCLEOTIDE SEQUENCE [LARGE SCALE GENOMIC DNA]</scope>
</reference>
<dbReference type="Proteomes" id="UP000218327">
    <property type="component" value="Unassembled WGS sequence"/>
</dbReference>
<dbReference type="InterPro" id="IPR039420">
    <property type="entry name" value="WalR-like"/>
</dbReference>
<dbReference type="GO" id="GO:0005829">
    <property type="term" value="C:cytosol"/>
    <property type="evidence" value="ECO:0007669"/>
    <property type="project" value="TreeGrafter"/>
</dbReference>
<comment type="caution">
    <text evidence="10">The sequence shown here is derived from an EMBL/GenBank/DDBJ whole genome shotgun (WGS) entry which is preliminary data.</text>
</comment>
<dbReference type="InterPro" id="IPR036388">
    <property type="entry name" value="WH-like_DNA-bd_sf"/>
</dbReference>
<dbReference type="SUPFAM" id="SSF52172">
    <property type="entry name" value="CheY-like"/>
    <property type="match status" value="1"/>
</dbReference>
<comment type="function">
    <text evidence="5">This protein is a positive regulator for the phosphate regulon. Transcription of this operon is positively regulated by PhoB and PhoR when phosphate is limited.</text>
</comment>
<feature type="domain" description="OmpR/PhoB-type" evidence="9">
    <location>
        <begin position="133"/>
        <end position="232"/>
    </location>
</feature>
<keyword evidence="4 7" id="KW-0238">DNA-binding</keyword>
<dbReference type="InterPro" id="IPR001789">
    <property type="entry name" value="Sig_transdc_resp-reg_receiver"/>
</dbReference>
<dbReference type="Gene3D" id="6.10.250.690">
    <property type="match status" value="1"/>
</dbReference>
<dbReference type="CDD" id="cd00383">
    <property type="entry name" value="trans_reg_C"/>
    <property type="match status" value="1"/>
</dbReference>
<evidence type="ECO:0000256" key="1">
    <source>
        <dbReference type="ARBA" id="ARBA00013332"/>
    </source>
</evidence>
<evidence type="ECO:0000259" key="9">
    <source>
        <dbReference type="PROSITE" id="PS51755"/>
    </source>
</evidence>
<dbReference type="InterPro" id="IPR001867">
    <property type="entry name" value="OmpR/PhoB-type_DNA-bd"/>
</dbReference>
<feature type="DNA-binding region" description="OmpR/PhoB-type" evidence="7">
    <location>
        <begin position="133"/>
        <end position="232"/>
    </location>
</feature>
<gene>
    <name evidence="10" type="ORF">COA96_05110</name>
</gene>
<evidence type="ECO:0000256" key="7">
    <source>
        <dbReference type="PROSITE-ProRule" id="PRU01091"/>
    </source>
</evidence>
<evidence type="ECO:0000313" key="11">
    <source>
        <dbReference type="Proteomes" id="UP000218327"/>
    </source>
</evidence>
<accession>A0A2A5B479</accession>
<dbReference type="Pfam" id="PF00486">
    <property type="entry name" value="Trans_reg_C"/>
    <property type="match status" value="1"/>
</dbReference>
<name>A0A2A5B479_9GAMM</name>
<evidence type="ECO:0000256" key="2">
    <source>
        <dbReference type="ARBA" id="ARBA00022553"/>
    </source>
</evidence>
<keyword evidence="2 6" id="KW-0597">Phosphoprotein</keyword>
<dbReference type="FunFam" id="1.10.10.10:FF:000018">
    <property type="entry name" value="DNA-binding response regulator ResD"/>
    <property type="match status" value="1"/>
</dbReference>
<dbReference type="Gene3D" id="1.10.10.10">
    <property type="entry name" value="Winged helix-like DNA-binding domain superfamily/Winged helix DNA-binding domain"/>
    <property type="match status" value="1"/>
</dbReference>
<feature type="modified residue" description="4-aspartylphosphate" evidence="6">
    <location>
        <position position="52"/>
    </location>
</feature>
<proteinExistence type="predicted"/>
<dbReference type="Pfam" id="PF00072">
    <property type="entry name" value="Response_reg"/>
    <property type="match status" value="1"/>
</dbReference>
<dbReference type="AlphaFoldDB" id="A0A2A5B479"/>
<feature type="domain" description="Response regulatory" evidence="8">
    <location>
        <begin position="3"/>
        <end position="117"/>
    </location>
</feature>
<dbReference type="SMART" id="SM00448">
    <property type="entry name" value="REC"/>
    <property type="match status" value="1"/>
</dbReference>
<dbReference type="SUPFAM" id="SSF46894">
    <property type="entry name" value="C-terminal effector domain of the bipartite response regulators"/>
    <property type="match status" value="1"/>
</dbReference>
<keyword evidence="3" id="KW-0902">Two-component regulatory system</keyword>
<evidence type="ECO:0000256" key="6">
    <source>
        <dbReference type="PROSITE-ProRule" id="PRU00169"/>
    </source>
</evidence>
<dbReference type="GO" id="GO:0006355">
    <property type="term" value="P:regulation of DNA-templated transcription"/>
    <property type="evidence" value="ECO:0007669"/>
    <property type="project" value="InterPro"/>
</dbReference>
<dbReference type="GO" id="GO:0000156">
    <property type="term" value="F:phosphorelay response regulator activity"/>
    <property type="evidence" value="ECO:0007669"/>
    <property type="project" value="TreeGrafter"/>
</dbReference>
<evidence type="ECO:0000313" key="10">
    <source>
        <dbReference type="EMBL" id="PCJ26384.1"/>
    </source>
</evidence>
<sequence length="242" mass="27411">MANILILEDDIDLSSLICSHLLSMNYQVDVCDNGATGLKQAQAHEYELIILDLGLPGMDGLDVCKTYRQSNELTPILMLTARDTEIDKVIGLEMGADDYLGKPFSIRELQARVKAILRRQNLLLQARQSNNTEDIISCRGLLINPAKRLVTCKDKSVNLTAKEFDLLYFLSSNPGKVYSREQLLDQIWGYTNSYYEHTVNSNINRLRAKIENDLSQPKYIITLRGIGYKFDEAMICKNEAVL</sequence>
<dbReference type="EMBL" id="NVVJ01000011">
    <property type="protein sequence ID" value="PCJ26384.1"/>
    <property type="molecule type" value="Genomic_DNA"/>
</dbReference>
<evidence type="ECO:0000256" key="3">
    <source>
        <dbReference type="ARBA" id="ARBA00023012"/>
    </source>
</evidence>
<dbReference type="GO" id="GO:0000976">
    <property type="term" value="F:transcription cis-regulatory region binding"/>
    <property type="evidence" value="ECO:0007669"/>
    <property type="project" value="TreeGrafter"/>
</dbReference>
<dbReference type="InterPro" id="IPR011006">
    <property type="entry name" value="CheY-like_superfamily"/>
</dbReference>
<dbReference type="PANTHER" id="PTHR48111">
    <property type="entry name" value="REGULATOR OF RPOS"/>
    <property type="match status" value="1"/>
</dbReference>
<evidence type="ECO:0000256" key="5">
    <source>
        <dbReference type="ARBA" id="ARBA00024735"/>
    </source>
</evidence>
<dbReference type="Gene3D" id="3.40.50.2300">
    <property type="match status" value="1"/>
</dbReference>
<dbReference type="PROSITE" id="PS50110">
    <property type="entry name" value="RESPONSE_REGULATORY"/>
    <property type="match status" value="1"/>
</dbReference>
<dbReference type="PROSITE" id="PS51755">
    <property type="entry name" value="OMPR_PHOB"/>
    <property type="match status" value="1"/>
</dbReference>